<dbReference type="Pfam" id="PF13577">
    <property type="entry name" value="SnoaL_4"/>
    <property type="match status" value="1"/>
</dbReference>
<gene>
    <name evidence="2" type="ORF">I7412_37065</name>
</gene>
<feature type="domain" description="SnoaL-like" evidence="1">
    <location>
        <begin position="11"/>
        <end position="124"/>
    </location>
</feature>
<dbReference type="EMBL" id="JAEACQ010000345">
    <property type="protein sequence ID" value="MBL7632669.1"/>
    <property type="molecule type" value="Genomic_DNA"/>
</dbReference>
<accession>A0A937URA5</accession>
<reference evidence="2" key="1">
    <citation type="submission" date="2020-12" db="EMBL/GenBank/DDBJ databases">
        <title>Genomic characterization of non-nitrogen-fixing Frankia strains.</title>
        <authorList>
            <person name="Carlos-Shanley C."/>
            <person name="Guerra T."/>
            <person name="Hahn D."/>
        </authorList>
    </citation>
    <scope>NUCLEOTIDE SEQUENCE</scope>
    <source>
        <strain evidence="2">CN6</strain>
    </source>
</reference>
<dbReference type="SUPFAM" id="SSF54427">
    <property type="entry name" value="NTF2-like"/>
    <property type="match status" value="1"/>
</dbReference>
<protein>
    <submittedName>
        <fullName evidence="2">Nuclear transport factor 2 family protein</fullName>
    </submittedName>
</protein>
<evidence type="ECO:0000259" key="1">
    <source>
        <dbReference type="Pfam" id="PF13577"/>
    </source>
</evidence>
<dbReference type="CDD" id="cd00531">
    <property type="entry name" value="NTF2_like"/>
    <property type="match status" value="1"/>
</dbReference>
<dbReference type="AlphaFoldDB" id="A0A937URA5"/>
<evidence type="ECO:0000313" key="2">
    <source>
        <dbReference type="EMBL" id="MBL7632669.1"/>
    </source>
</evidence>
<dbReference type="InterPro" id="IPR032710">
    <property type="entry name" value="NTF2-like_dom_sf"/>
</dbReference>
<keyword evidence="3" id="KW-1185">Reference proteome</keyword>
<comment type="caution">
    <text evidence="2">The sequence shown here is derived from an EMBL/GenBank/DDBJ whole genome shotgun (WGS) entry which is preliminary data.</text>
</comment>
<name>A0A937URA5_9ACTN</name>
<dbReference type="Proteomes" id="UP000604475">
    <property type="component" value="Unassembled WGS sequence"/>
</dbReference>
<dbReference type="InterPro" id="IPR037401">
    <property type="entry name" value="SnoaL-like"/>
</dbReference>
<evidence type="ECO:0000313" key="3">
    <source>
        <dbReference type="Proteomes" id="UP000604475"/>
    </source>
</evidence>
<dbReference type="Gene3D" id="3.10.450.50">
    <property type="match status" value="1"/>
</dbReference>
<proteinExistence type="predicted"/>
<organism evidence="2 3">
    <name type="scientific">Frankia nepalensis</name>
    <dbReference type="NCBI Taxonomy" id="1836974"/>
    <lineage>
        <taxon>Bacteria</taxon>
        <taxon>Bacillati</taxon>
        <taxon>Actinomycetota</taxon>
        <taxon>Actinomycetes</taxon>
        <taxon>Frankiales</taxon>
        <taxon>Frankiaceae</taxon>
        <taxon>Frankia</taxon>
    </lineage>
</organism>
<sequence>MMAGMVPAFDEVARRLACADVVLEIFRSFDAHDIDGALEFYADDAVFLGVTGREAIKEKMRAGLAPNAARRSRHVIGNLQASALDSRVMLVRYTAVTHTLDGPGPYPPRSVLDQEQEHRCEPDGTMRVIRHHILWP</sequence>